<dbReference type="InterPro" id="IPR047177">
    <property type="entry name" value="Pept_M20A"/>
</dbReference>
<dbReference type="SUPFAM" id="SSF55031">
    <property type="entry name" value="Bacterial exopeptidase dimerisation domain"/>
    <property type="match status" value="1"/>
</dbReference>
<feature type="chain" id="PRO_5017681633" description="NAD(P)H-hydrate epimerase" evidence="15">
    <location>
        <begin position="18"/>
        <end position="812"/>
    </location>
</feature>
<dbReference type="Pfam" id="PF03853">
    <property type="entry name" value="YjeF_N"/>
    <property type="match status" value="1"/>
</dbReference>
<dbReference type="Pfam" id="PF01546">
    <property type="entry name" value="Peptidase_M20"/>
    <property type="match status" value="1"/>
</dbReference>
<feature type="signal peptide" evidence="15">
    <location>
        <begin position="1"/>
        <end position="17"/>
    </location>
</feature>
<keyword evidence="18" id="KW-1185">Reference proteome</keyword>
<keyword evidence="9" id="KW-0862">Zinc</keyword>
<dbReference type="GO" id="GO:0052856">
    <property type="term" value="F:NAD(P)HX epimerase activity"/>
    <property type="evidence" value="ECO:0007669"/>
    <property type="project" value="UniProtKB-UniRule"/>
</dbReference>
<dbReference type="SUPFAM" id="SSF53187">
    <property type="entry name" value="Zn-dependent exopeptidases"/>
    <property type="match status" value="1"/>
</dbReference>
<evidence type="ECO:0000256" key="12">
    <source>
        <dbReference type="ARBA" id="ARBA00023027"/>
    </source>
</evidence>
<organism evidence="17 18">
    <name type="scientific">Aspergillus mulundensis</name>
    <dbReference type="NCBI Taxonomy" id="1810919"/>
    <lineage>
        <taxon>Eukaryota</taxon>
        <taxon>Fungi</taxon>
        <taxon>Dikarya</taxon>
        <taxon>Ascomycota</taxon>
        <taxon>Pezizomycotina</taxon>
        <taxon>Eurotiomycetes</taxon>
        <taxon>Eurotiomycetidae</taxon>
        <taxon>Eurotiales</taxon>
        <taxon>Aspergillaceae</taxon>
        <taxon>Aspergillus</taxon>
        <taxon>Aspergillus subgen. Nidulantes</taxon>
    </lineage>
</organism>
<keyword evidence="6 14" id="KW-0479">Metal-binding</keyword>
<evidence type="ECO:0000256" key="15">
    <source>
        <dbReference type="SAM" id="SignalP"/>
    </source>
</evidence>
<keyword evidence="5" id="KW-0645">Protease</keyword>
<dbReference type="GO" id="GO:0046872">
    <property type="term" value="F:metal ion binding"/>
    <property type="evidence" value="ECO:0007669"/>
    <property type="project" value="UniProtKB-KW"/>
</dbReference>
<dbReference type="FunFam" id="3.40.630.10:FF:000027">
    <property type="entry name" value="N-fatty-acyl-amino acid synthase/hydrolase PM20D1"/>
    <property type="match status" value="1"/>
</dbReference>
<dbReference type="SUPFAM" id="SSF64153">
    <property type="entry name" value="YjeF N-terminal domain-like"/>
    <property type="match status" value="1"/>
</dbReference>
<evidence type="ECO:0000256" key="5">
    <source>
        <dbReference type="ARBA" id="ARBA00022670"/>
    </source>
</evidence>
<evidence type="ECO:0000256" key="1">
    <source>
        <dbReference type="ARBA" id="ARBA00000013"/>
    </source>
</evidence>
<feature type="domain" description="YjeF N-terminal" evidence="16">
    <location>
        <begin position="583"/>
        <end position="792"/>
    </location>
</feature>
<dbReference type="PROSITE" id="PS51385">
    <property type="entry name" value="YJEF_N"/>
    <property type="match status" value="1"/>
</dbReference>
<keyword evidence="14" id="KW-0963">Cytoplasm</keyword>
<dbReference type="GO" id="GO:0004180">
    <property type="term" value="F:carboxypeptidase activity"/>
    <property type="evidence" value="ECO:0007669"/>
    <property type="project" value="TreeGrafter"/>
</dbReference>
<dbReference type="InterPro" id="IPR002933">
    <property type="entry name" value="Peptidase_M20"/>
</dbReference>
<evidence type="ECO:0000256" key="2">
    <source>
        <dbReference type="ARBA" id="ARBA00000909"/>
    </source>
</evidence>
<name>A0A3D8RJW9_9EURO</name>
<dbReference type="EMBL" id="PVWQ01000008">
    <property type="protein sequence ID" value="RDW74345.1"/>
    <property type="molecule type" value="Genomic_DNA"/>
</dbReference>
<evidence type="ECO:0000256" key="9">
    <source>
        <dbReference type="ARBA" id="ARBA00022833"/>
    </source>
</evidence>
<evidence type="ECO:0000256" key="10">
    <source>
        <dbReference type="ARBA" id="ARBA00022857"/>
    </source>
</evidence>
<keyword evidence="10" id="KW-0521">NADP</keyword>
<dbReference type="InterPro" id="IPR036652">
    <property type="entry name" value="YjeF_N_dom_sf"/>
</dbReference>
<keyword evidence="8" id="KW-0378">Hydrolase</keyword>
<evidence type="ECO:0000256" key="11">
    <source>
        <dbReference type="ARBA" id="ARBA00022958"/>
    </source>
</evidence>
<comment type="similarity">
    <text evidence="14">Belongs to the NnrE/AIBP family.</text>
</comment>
<dbReference type="AlphaFoldDB" id="A0A3D8RJW9"/>
<dbReference type="Gene3D" id="3.30.70.360">
    <property type="match status" value="1"/>
</dbReference>
<dbReference type="InterPro" id="IPR004443">
    <property type="entry name" value="YjeF_N_dom"/>
</dbReference>
<keyword evidence="14" id="KW-0496">Mitochondrion</keyword>
<dbReference type="GO" id="GO:0000166">
    <property type="term" value="F:nucleotide binding"/>
    <property type="evidence" value="ECO:0007669"/>
    <property type="project" value="UniProtKB-KW"/>
</dbReference>
<keyword evidence="11 14" id="KW-0630">Potassium</keyword>
<evidence type="ECO:0000256" key="13">
    <source>
        <dbReference type="ARBA" id="ARBA00023235"/>
    </source>
</evidence>
<evidence type="ECO:0000256" key="8">
    <source>
        <dbReference type="ARBA" id="ARBA00022801"/>
    </source>
</evidence>
<comment type="catalytic activity">
    <reaction evidence="1 14">
        <text>(6R)-NADHX = (6S)-NADHX</text>
        <dbReference type="Rhea" id="RHEA:32215"/>
        <dbReference type="ChEBI" id="CHEBI:64074"/>
        <dbReference type="ChEBI" id="CHEBI:64075"/>
        <dbReference type="EC" id="5.1.99.6"/>
    </reaction>
</comment>
<reference evidence="17 18" key="1">
    <citation type="journal article" date="2018" name="IMA Fungus">
        <title>IMA Genome-F 9: Draft genome sequence of Annulohypoxylon stygium, Aspergillus mulundensis, Berkeleyomyces basicola (syn. Thielaviopsis basicola), Ceratocystis smalleyi, two Cercospora beticola strains, Coleophoma cylindrospora, Fusarium fracticaudum, Phialophora cf. hyalina, and Morchella septimelata.</title>
        <authorList>
            <person name="Wingfield B.D."/>
            <person name="Bills G.F."/>
            <person name="Dong Y."/>
            <person name="Huang W."/>
            <person name="Nel W.J."/>
            <person name="Swalarsk-Parry B.S."/>
            <person name="Vaghefi N."/>
            <person name="Wilken P.M."/>
            <person name="An Z."/>
            <person name="de Beer Z.W."/>
            <person name="De Vos L."/>
            <person name="Chen L."/>
            <person name="Duong T.A."/>
            <person name="Gao Y."/>
            <person name="Hammerbacher A."/>
            <person name="Kikkert J.R."/>
            <person name="Li Y."/>
            <person name="Li H."/>
            <person name="Li K."/>
            <person name="Li Q."/>
            <person name="Liu X."/>
            <person name="Ma X."/>
            <person name="Naidoo K."/>
            <person name="Pethybridge S.J."/>
            <person name="Sun J."/>
            <person name="Steenkamp E.T."/>
            <person name="van der Nest M.A."/>
            <person name="van Wyk S."/>
            <person name="Wingfield M.J."/>
            <person name="Xiong C."/>
            <person name="Yue Q."/>
            <person name="Zhang X."/>
        </authorList>
    </citation>
    <scope>NUCLEOTIDE SEQUENCE [LARGE SCALE GENOMIC DNA]</scope>
    <source>
        <strain evidence="17 18">DSM 5745</strain>
    </source>
</reference>
<dbReference type="PANTHER" id="PTHR45962:SF1">
    <property type="entry name" value="N-FATTY-ACYL-AMINO ACID SYNTHASE_HYDROLASE PM20D1"/>
    <property type="match status" value="1"/>
</dbReference>
<comment type="cofactor">
    <cofactor evidence="14">
        <name>K(+)</name>
        <dbReference type="ChEBI" id="CHEBI:29103"/>
    </cofactor>
    <text evidence="14">Binds 1 potassium ion per subunit.</text>
</comment>
<feature type="binding site" evidence="14">
    <location>
        <begin position="633"/>
        <end position="637"/>
    </location>
    <ligand>
        <name>(6S)-NADPHX</name>
        <dbReference type="ChEBI" id="CHEBI:64076"/>
    </ligand>
</feature>
<dbReference type="CDD" id="cd05674">
    <property type="entry name" value="M20_yscS"/>
    <property type="match status" value="1"/>
</dbReference>
<feature type="binding site" evidence="14">
    <location>
        <position position="698"/>
    </location>
    <ligand>
        <name>K(+)</name>
        <dbReference type="ChEBI" id="CHEBI:29103"/>
    </ligand>
</feature>
<dbReference type="Pfam" id="PF07687">
    <property type="entry name" value="M20_dimer"/>
    <property type="match status" value="1"/>
</dbReference>
<dbReference type="STRING" id="1810919.A0A3D8RJW9"/>
<dbReference type="Gene3D" id="3.40.630.10">
    <property type="entry name" value="Zn peptidases"/>
    <property type="match status" value="1"/>
</dbReference>
<comment type="caution">
    <text evidence="17">The sequence shown here is derived from an EMBL/GenBank/DDBJ whole genome shotgun (WGS) entry which is preliminary data.</text>
</comment>
<comment type="similarity">
    <text evidence="3">Belongs to the peptidase M20A family.</text>
</comment>
<proteinExistence type="inferred from homology"/>
<sequence length="812" mass="88404">MAPSGMSLLANIAGASAFVLPLFGQTPLPIGALSSGFTCELPPTLDPASDGLPSATSLFSSDEALERQVKRHQAIVRVPSVSYDDLGEIGEDERWEPFYKLFPTIEKTYPTLHNRAKLEKINTFGLLYTLEGSDPSLKPTLLTAHQDVVPVADASTWTYPPFEAHFDGEYIWGRGASDDKNSLTGILSAVEGLLSESDWTPRRTLLLAFGFDEEVGADRGAKRISDVLQARYGDDSVAVILDEGGFGSEPLDDKTIYVHPAITEKGHINLHFELHAKGGHSSVPLPHTGIGIISEIVIALESNPYEPVILENSPIHKRLVCQARYSPGTQPKIETLLKEHDFEGLATEFANTTPFNRFVVQTSQAVDLIGGGVKINAMPEVVTLSVNYRVAHHQRPVDVQYKAIQVIADVVKKYSLRVDAFSGDKEYQNYVAELHSDESLYRSDLKRRDVVDYNGTLVVSAFGKGEAAPISPTDNAVWEIFSGTIRHAFGSDGKTVVPVGDIMTGNTDTTHYLSLSRDVYRWTPAIGRGGDNIHTVDERHCMLRPALSLFSRRFPSPAPLALRVRSYHRSAKMALKALNSKDAASLDEDLMSVGGFSLDQLMELAGLSVSQAVYRVHPPSAGTNVLVICGPGNNGGDGLVAARHLAHYGYKPTIYYPKEGKKELYTRLKTQLSALSIPIISSSADFQSALKTTSLIVDAIFGFSFGGPLRDPFPEIIAAMESSSIPVLAVDAPSSWDVESGPPEEGPGSKFMPEYLVSLTAPKPCVKFYRGRHFVGGRFLTREVADKYGLTVPEYPGVDQVMEVGVDAEGRL</sequence>
<evidence type="ECO:0000313" key="18">
    <source>
        <dbReference type="Proteomes" id="UP000256690"/>
    </source>
</evidence>
<dbReference type="GO" id="GO:0051603">
    <property type="term" value="P:proteolysis involved in protein catabolic process"/>
    <property type="evidence" value="ECO:0007669"/>
    <property type="project" value="TreeGrafter"/>
</dbReference>
<dbReference type="Gene3D" id="3.40.50.10260">
    <property type="entry name" value="YjeF N-terminal domain"/>
    <property type="match status" value="1"/>
</dbReference>
<dbReference type="GO" id="GO:0000328">
    <property type="term" value="C:fungal-type vacuole lumen"/>
    <property type="evidence" value="ECO:0007669"/>
    <property type="project" value="TreeGrafter"/>
</dbReference>
<accession>A0A3D8RJW9</accession>
<dbReference type="EC" id="5.1.99.6" evidence="4 14"/>
<evidence type="ECO:0000256" key="3">
    <source>
        <dbReference type="ARBA" id="ARBA00006247"/>
    </source>
</evidence>
<feature type="binding site" evidence="14">
    <location>
        <position position="734"/>
    </location>
    <ligand>
        <name>K(+)</name>
        <dbReference type="ChEBI" id="CHEBI:29103"/>
    </ligand>
</feature>
<dbReference type="OrthoDB" id="3064516at2759"/>
<feature type="binding site" evidence="14">
    <location>
        <position position="634"/>
    </location>
    <ligand>
        <name>K(+)</name>
        <dbReference type="ChEBI" id="CHEBI:29103"/>
    </ligand>
</feature>
<keyword evidence="15" id="KW-0732">Signal</keyword>
<evidence type="ECO:0000256" key="14">
    <source>
        <dbReference type="HAMAP-Rule" id="MF_03159"/>
    </source>
</evidence>
<evidence type="ECO:0000256" key="7">
    <source>
        <dbReference type="ARBA" id="ARBA00022741"/>
    </source>
</evidence>
<feature type="binding site" evidence="14">
    <location>
        <position position="731"/>
    </location>
    <ligand>
        <name>(6S)-NADPHX</name>
        <dbReference type="ChEBI" id="CHEBI:64076"/>
    </ligand>
</feature>
<dbReference type="HAMAP" id="MF_01966">
    <property type="entry name" value="NADHX_epimerase"/>
    <property type="match status" value="1"/>
</dbReference>
<dbReference type="NCBIfam" id="TIGR00197">
    <property type="entry name" value="yjeF_nterm"/>
    <property type="match status" value="1"/>
</dbReference>
<dbReference type="RefSeq" id="XP_026602113.1">
    <property type="nucleotide sequence ID" value="XM_026749023.1"/>
</dbReference>
<dbReference type="Proteomes" id="UP000256690">
    <property type="component" value="Unassembled WGS sequence"/>
</dbReference>
<dbReference type="PANTHER" id="PTHR45962">
    <property type="entry name" value="N-FATTY-ACYL-AMINO ACID SYNTHASE/HYDROLASE PM20D1"/>
    <property type="match status" value="1"/>
</dbReference>
<feature type="binding site" evidence="14">
    <location>
        <begin position="702"/>
        <end position="708"/>
    </location>
    <ligand>
        <name>(6S)-NADPHX</name>
        <dbReference type="ChEBI" id="CHEBI:64076"/>
    </ligand>
</feature>
<comment type="function">
    <text evidence="14">Catalyzes the epimerization of the S- and R-forms of NAD(P)HX, a damaged form of NAD(P)H that is a result of enzymatic or heat-dependent hydration. This is a prerequisite for the S-specific NAD(P)H-hydrate dehydratase to allow the repair of both epimers of NAD(P)HX.</text>
</comment>
<evidence type="ECO:0000256" key="4">
    <source>
        <dbReference type="ARBA" id="ARBA00012228"/>
    </source>
</evidence>
<comment type="caution">
    <text evidence="14">Lacks conserved residue(s) required for the propagation of feature annotation.</text>
</comment>
<keyword evidence="7 14" id="KW-0547">Nucleotide-binding</keyword>
<dbReference type="GO" id="GO:0005739">
    <property type="term" value="C:mitochondrion"/>
    <property type="evidence" value="ECO:0007669"/>
    <property type="project" value="UniProtKB-SubCell"/>
</dbReference>
<dbReference type="FunFam" id="3.40.50.10260:FF:000005">
    <property type="entry name" value="NAD(P)H-hydrate epimerase"/>
    <property type="match status" value="1"/>
</dbReference>
<gene>
    <name evidence="17" type="ORF">DSM5745_07007</name>
</gene>
<evidence type="ECO:0000259" key="16">
    <source>
        <dbReference type="PROSITE" id="PS51385"/>
    </source>
</evidence>
<comment type="subcellular location">
    <subcellularLocation>
        <location evidence="14">Cytoplasm</location>
    </subcellularLocation>
    <subcellularLocation>
        <location evidence="14">Mitochondrion</location>
    </subcellularLocation>
</comment>
<keyword evidence="12 14" id="KW-0520">NAD</keyword>
<dbReference type="InterPro" id="IPR036264">
    <property type="entry name" value="Bact_exopeptidase_dim_dom"/>
</dbReference>
<dbReference type="InterPro" id="IPR011650">
    <property type="entry name" value="Peptidase_M20_dimer"/>
</dbReference>
<keyword evidence="13 14" id="KW-0413">Isomerase</keyword>
<dbReference type="GeneID" id="38117377"/>
<evidence type="ECO:0000313" key="17">
    <source>
        <dbReference type="EMBL" id="RDW74345.1"/>
    </source>
</evidence>
<comment type="catalytic activity">
    <reaction evidence="2 14">
        <text>(6R)-NADPHX = (6S)-NADPHX</text>
        <dbReference type="Rhea" id="RHEA:32227"/>
        <dbReference type="ChEBI" id="CHEBI:64076"/>
        <dbReference type="ChEBI" id="CHEBI:64077"/>
        <dbReference type="EC" id="5.1.99.6"/>
    </reaction>
</comment>
<protein>
    <recommendedName>
        <fullName evidence="4 14">NAD(P)H-hydrate epimerase</fullName>
        <ecNumber evidence="4 14">5.1.99.6</ecNumber>
    </recommendedName>
    <alternativeName>
        <fullName evidence="14">NAD(P)HX epimerase</fullName>
    </alternativeName>
</protein>
<evidence type="ECO:0000256" key="6">
    <source>
        <dbReference type="ARBA" id="ARBA00022723"/>
    </source>
</evidence>